<dbReference type="InterPro" id="IPR050815">
    <property type="entry name" value="TF_fung"/>
</dbReference>
<evidence type="ECO:0000256" key="4">
    <source>
        <dbReference type="ARBA" id="ARBA00023163"/>
    </source>
</evidence>
<dbReference type="InterPro" id="IPR001138">
    <property type="entry name" value="Zn2Cys6_DnaBD"/>
</dbReference>
<reference evidence="8 9" key="1">
    <citation type="submission" date="2016-07" db="EMBL/GenBank/DDBJ databases">
        <title>Pervasive Adenine N6-methylation of Active Genes in Fungi.</title>
        <authorList>
            <consortium name="DOE Joint Genome Institute"/>
            <person name="Mondo S.J."/>
            <person name="Dannebaum R.O."/>
            <person name="Kuo R.C."/>
            <person name="Labutti K."/>
            <person name="Haridas S."/>
            <person name="Kuo A."/>
            <person name="Salamov A."/>
            <person name="Ahrendt S.R."/>
            <person name="Lipzen A."/>
            <person name="Sullivan W."/>
            <person name="Andreopoulos W.B."/>
            <person name="Clum A."/>
            <person name="Lindquist E."/>
            <person name="Daum C."/>
            <person name="Ramamoorthy G.K."/>
            <person name="Gryganskyi A."/>
            <person name="Culley D."/>
            <person name="Magnuson J.K."/>
            <person name="James T.Y."/>
            <person name="O'Malley M.A."/>
            <person name="Stajich J.E."/>
            <person name="Spatafora J.W."/>
            <person name="Visel A."/>
            <person name="Grigoriev I.V."/>
        </authorList>
    </citation>
    <scope>NUCLEOTIDE SEQUENCE [LARGE SCALE GENOMIC DNA]</scope>
    <source>
        <strain evidence="8 9">NRRL 3301</strain>
    </source>
</reference>
<dbReference type="SMART" id="SM00066">
    <property type="entry name" value="GAL4"/>
    <property type="match status" value="1"/>
</dbReference>
<evidence type="ECO:0000256" key="3">
    <source>
        <dbReference type="ARBA" id="ARBA00023015"/>
    </source>
</evidence>
<dbReference type="PANTHER" id="PTHR47338">
    <property type="entry name" value="ZN(II)2CYS6 TRANSCRIPTION FACTOR (EUROFUNG)-RELATED"/>
    <property type="match status" value="1"/>
</dbReference>
<dbReference type="EMBL" id="MCGT01000029">
    <property type="protein sequence ID" value="ORX48595.1"/>
    <property type="molecule type" value="Genomic_DNA"/>
</dbReference>
<dbReference type="CDD" id="cd12148">
    <property type="entry name" value="fungal_TF_MHR"/>
    <property type="match status" value="1"/>
</dbReference>
<dbReference type="GO" id="GO:0003677">
    <property type="term" value="F:DNA binding"/>
    <property type="evidence" value="ECO:0007669"/>
    <property type="project" value="InterPro"/>
</dbReference>
<dbReference type="GO" id="GO:0008270">
    <property type="term" value="F:zinc ion binding"/>
    <property type="evidence" value="ECO:0007669"/>
    <property type="project" value="InterPro"/>
</dbReference>
<keyword evidence="2" id="KW-0479">Metal-binding</keyword>
<keyword evidence="9" id="KW-1185">Reference proteome</keyword>
<evidence type="ECO:0000256" key="5">
    <source>
        <dbReference type="ARBA" id="ARBA00023242"/>
    </source>
</evidence>
<dbReference type="InterPro" id="IPR007219">
    <property type="entry name" value="XnlR_reg_dom"/>
</dbReference>
<protein>
    <recommendedName>
        <fullName evidence="7">Zn(2)-C6 fungal-type domain-containing protein</fullName>
    </recommendedName>
</protein>
<evidence type="ECO:0000313" key="9">
    <source>
        <dbReference type="Proteomes" id="UP000242146"/>
    </source>
</evidence>
<feature type="region of interest" description="Disordered" evidence="6">
    <location>
        <begin position="84"/>
        <end position="119"/>
    </location>
</feature>
<comment type="subcellular location">
    <subcellularLocation>
        <location evidence="1">Nucleus</location>
    </subcellularLocation>
</comment>
<dbReference type="OrthoDB" id="2369992at2759"/>
<keyword evidence="4" id="KW-0804">Transcription</keyword>
<keyword evidence="3" id="KW-0805">Transcription regulation</keyword>
<dbReference type="AlphaFoldDB" id="A0A1X2G9N3"/>
<keyword evidence="5" id="KW-0539">Nucleus</keyword>
<evidence type="ECO:0000256" key="6">
    <source>
        <dbReference type="SAM" id="MobiDB-lite"/>
    </source>
</evidence>
<sequence>MSVLILPGKRSKPCQNCKLLRRKCERNSTGESCKRCLASNKPCISEIPPIDKELEAIDGSVEMEYLLKQVHDLEHSMANFQAAMHHPPASQTQNQTDMDMDSMTDSPFLSPSASTSSFATPQSFSEEVLIRFPTSATSSPIMSSPQPPDALAAWVSKSNTGTSLRLFGCANGDRKDSTTDDDSQPHAWNLTLANGRLSLDSPIRSDEDLQAYSSAFHRFLSPFSALFENTAFVYERITHASLLPRTIDMVSYGQRRKRAIRDRPLIDPANPRPNPLLAAILRGEHGPIELIDRLVSAYMTCVNPAMPFLHEPTYLAAYRSRIRNNPYADLLTMTLCCSVGSSSCIHVNFTTYERRILADHFYSHAMRLLTDTFDEPEHRLETLMAINFINEYHRMTMRVNEAQKWIAVASMIAADLAKDFGTLPRYLSKPDHLPSAPPKAAGYGPPALTDDPLRAMFLRHHFLAICHQKYLNLVLHRNADVWELLNLFPLEITKDESETTYDFLSLMNHMLFYMANPIILDLTERLTHIMLGEETKVSLDLILRFDQVFDEWWSALPAEDRLCPGDPSKPESRQYLAACKSQKQLMLYCLSLAQKQEVYLSLARPRLGTRVSFDGASELTRAIQSRYVSCSFDCLMNILESLKYLEESKLYCVFSCDIILGVVDQLSTLCNVEDKVVAERARKQLKQTIRELECAWFMHGNIVVREHSPLFKMEQDKSLDYTHTMDMYDHYPNPALAFSYDVLRTSQDLYELTP</sequence>
<feature type="domain" description="Zn(2)-C6 fungal-type" evidence="7">
    <location>
        <begin position="13"/>
        <end position="43"/>
    </location>
</feature>
<comment type="caution">
    <text evidence="8">The sequence shown here is derived from an EMBL/GenBank/DDBJ whole genome shotgun (WGS) entry which is preliminary data.</text>
</comment>
<evidence type="ECO:0000256" key="1">
    <source>
        <dbReference type="ARBA" id="ARBA00004123"/>
    </source>
</evidence>
<evidence type="ECO:0000256" key="2">
    <source>
        <dbReference type="ARBA" id="ARBA00022723"/>
    </source>
</evidence>
<dbReference type="SUPFAM" id="SSF57701">
    <property type="entry name" value="Zn2/Cys6 DNA-binding domain"/>
    <property type="match status" value="1"/>
</dbReference>
<feature type="compositionally biased region" description="Low complexity" evidence="6">
    <location>
        <begin position="90"/>
        <end position="119"/>
    </location>
</feature>
<dbReference type="Proteomes" id="UP000242146">
    <property type="component" value="Unassembled WGS sequence"/>
</dbReference>
<dbReference type="CDD" id="cd00067">
    <property type="entry name" value="GAL4"/>
    <property type="match status" value="1"/>
</dbReference>
<dbReference type="InterPro" id="IPR036864">
    <property type="entry name" value="Zn2-C6_fun-type_DNA-bd_sf"/>
</dbReference>
<dbReference type="PROSITE" id="PS00463">
    <property type="entry name" value="ZN2_CY6_FUNGAL_1"/>
    <property type="match status" value="1"/>
</dbReference>
<organism evidence="8 9">
    <name type="scientific">Hesseltinella vesiculosa</name>
    <dbReference type="NCBI Taxonomy" id="101127"/>
    <lineage>
        <taxon>Eukaryota</taxon>
        <taxon>Fungi</taxon>
        <taxon>Fungi incertae sedis</taxon>
        <taxon>Mucoromycota</taxon>
        <taxon>Mucoromycotina</taxon>
        <taxon>Mucoromycetes</taxon>
        <taxon>Mucorales</taxon>
        <taxon>Cunninghamellaceae</taxon>
        <taxon>Hesseltinella</taxon>
    </lineage>
</organism>
<proteinExistence type="predicted"/>
<accession>A0A1X2G9N3</accession>
<name>A0A1X2G9N3_9FUNG</name>
<dbReference type="GO" id="GO:0006351">
    <property type="term" value="P:DNA-templated transcription"/>
    <property type="evidence" value="ECO:0007669"/>
    <property type="project" value="InterPro"/>
</dbReference>
<evidence type="ECO:0000259" key="7">
    <source>
        <dbReference type="PROSITE" id="PS00463"/>
    </source>
</evidence>
<dbReference type="GO" id="GO:0005634">
    <property type="term" value="C:nucleus"/>
    <property type="evidence" value="ECO:0007669"/>
    <property type="project" value="UniProtKB-SubCell"/>
</dbReference>
<dbReference type="Pfam" id="PF04082">
    <property type="entry name" value="Fungal_trans"/>
    <property type="match status" value="1"/>
</dbReference>
<gene>
    <name evidence="8" type="ORF">DM01DRAFT_1338655</name>
</gene>
<evidence type="ECO:0000313" key="8">
    <source>
        <dbReference type="EMBL" id="ORX48595.1"/>
    </source>
</evidence>
<dbReference type="PANTHER" id="PTHR47338:SF5">
    <property type="entry name" value="ZN(II)2CYS6 TRANSCRIPTION FACTOR (EUROFUNG)"/>
    <property type="match status" value="1"/>
</dbReference>
<dbReference type="GO" id="GO:0000981">
    <property type="term" value="F:DNA-binding transcription factor activity, RNA polymerase II-specific"/>
    <property type="evidence" value="ECO:0007669"/>
    <property type="project" value="InterPro"/>
</dbReference>